<sequence>MTWSCPRRSGGIRRRSKSLNVHKEVLAGSKTWEKAFELPMKEAKEKSYEVFYELEKALVTPPAAAALHGAASDTDSPARPPHHHTSWLRPTLRP</sequence>
<proteinExistence type="predicted"/>
<accession>A0ABR1VMU5</accession>
<dbReference type="Proteomes" id="UP001446871">
    <property type="component" value="Unassembled WGS sequence"/>
</dbReference>
<evidence type="ECO:0000256" key="1">
    <source>
        <dbReference type="SAM" id="MobiDB-lite"/>
    </source>
</evidence>
<feature type="region of interest" description="Disordered" evidence="1">
    <location>
        <begin position="66"/>
        <end position="94"/>
    </location>
</feature>
<evidence type="ECO:0000313" key="2">
    <source>
        <dbReference type="EMBL" id="KAK8072477.1"/>
    </source>
</evidence>
<keyword evidence="3" id="KW-1185">Reference proteome</keyword>
<comment type="caution">
    <text evidence="2">The sequence shown here is derived from an EMBL/GenBank/DDBJ whole genome shotgun (WGS) entry which is preliminary data.</text>
</comment>
<evidence type="ECO:0000313" key="3">
    <source>
        <dbReference type="Proteomes" id="UP001446871"/>
    </source>
</evidence>
<gene>
    <name evidence="2" type="ORF">PG996_005825</name>
</gene>
<name>A0ABR1VMU5_9PEZI</name>
<protein>
    <submittedName>
        <fullName evidence="2">Uncharacterized protein</fullName>
    </submittedName>
</protein>
<organism evidence="2 3">
    <name type="scientific">Apiospora saccharicola</name>
    <dbReference type="NCBI Taxonomy" id="335842"/>
    <lineage>
        <taxon>Eukaryota</taxon>
        <taxon>Fungi</taxon>
        <taxon>Dikarya</taxon>
        <taxon>Ascomycota</taxon>
        <taxon>Pezizomycotina</taxon>
        <taxon>Sordariomycetes</taxon>
        <taxon>Xylariomycetidae</taxon>
        <taxon>Amphisphaeriales</taxon>
        <taxon>Apiosporaceae</taxon>
        <taxon>Apiospora</taxon>
    </lineage>
</organism>
<reference evidence="2 3" key="1">
    <citation type="submission" date="2023-01" db="EMBL/GenBank/DDBJ databases">
        <title>Analysis of 21 Apiospora genomes using comparative genomics revels a genus with tremendous synthesis potential of carbohydrate active enzymes and secondary metabolites.</title>
        <authorList>
            <person name="Sorensen T."/>
        </authorList>
    </citation>
    <scope>NUCLEOTIDE SEQUENCE [LARGE SCALE GENOMIC DNA]</scope>
    <source>
        <strain evidence="2 3">CBS 83171</strain>
    </source>
</reference>
<dbReference type="EMBL" id="JAQQWM010000003">
    <property type="protein sequence ID" value="KAK8072477.1"/>
    <property type="molecule type" value="Genomic_DNA"/>
</dbReference>